<dbReference type="GO" id="GO:0007140">
    <property type="term" value="P:male meiotic nuclear division"/>
    <property type="evidence" value="ECO:0007669"/>
    <property type="project" value="TreeGrafter"/>
</dbReference>
<organism evidence="2 3">
    <name type="scientific">Spirodela intermedia</name>
    <name type="common">Intermediate duckweed</name>
    <dbReference type="NCBI Taxonomy" id="51605"/>
    <lineage>
        <taxon>Eukaryota</taxon>
        <taxon>Viridiplantae</taxon>
        <taxon>Streptophyta</taxon>
        <taxon>Embryophyta</taxon>
        <taxon>Tracheophyta</taxon>
        <taxon>Spermatophyta</taxon>
        <taxon>Magnoliopsida</taxon>
        <taxon>Liliopsida</taxon>
        <taxon>Araceae</taxon>
        <taxon>Lemnoideae</taxon>
        <taxon>Spirodela</taxon>
    </lineage>
</organism>
<dbReference type="GO" id="GO:0007059">
    <property type="term" value="P:chromosome segregation"/>
    <property type="evidence" value="ECO:0007669"/>
    <property type="project" value="TreeGrafter"/>
</dbReference>
<reference evidence="2" key="1">
    <citation type="submission" date="2020-02" db="EMBL/GenBank/DDBJ databases">
        <authorList>
            <person name="Scholz U."/>
            <person name="Mascher M."/>
            <person name="Fiebig A."/>
        </authorList>
    </citation>
    <scope>NUCLEOTIDE SEQUENCE</scope>
</reference>
<proteinExistence type="predicted"/>
<dbReference type="OrthoDB" id="1913471at2759"/>
<dbReference type="EMBL" id="LR746277">
    <property type="protein sequence ID" value="CAA7408106.1"/>
    <property type="molecule type" value="Genomic_DNA"/>
</dbReference>
<evidence type="ECO:0000313" key="2">
    <source>
        <dbReference type="EMBL" id="CAA7408106.1"/>
    </source>
</evidence>
<name>A0A7I8LEL5_SPIIN</name>
<gene>
    <name evidence="2" type="ORF">SI8410_14018784</name>
</gene>
<keyword evidence="3" id="KW-1185">Reference proteome</keyword>
<dbReference type="PANTHER" id="PTHR35768">
    <property type="entry name" value="PROTEIN MULTIPOLAR SPINDLE 1"/>
    <property type="match status" value="1"/>
</dbReference>
<dbReference type="InterPro" id="IPR037500">
    <property type="entry name" value="Msp1"/>
</dbReference>
<feature type="coiled-coil region" evidence="1">
    <location>
        <begin position="48"/>
        <end position="75"/>
    </location>
</feature>
<keyword evidence="1" id="KW-0175">Coiled coil</keyword>
<evidence type="ECO:0000256" key="1">
    <source>
        <dbReference type="SAM" id="Coils"/>
    </source>
</evidence>
<evidence type="ECO:0000313" key="3">
    <source>
        <dbReference type="Proteomes" id="UP000663760"/>
    </source>
</evidence>
<dbReference type="GO" id="GO:0000212">
    <property type="term" value="P:meiotic spindle organization"/>
    <property type="evidence" value="ECO:0007669"/>
    <property type="project" value="InterPro"/>
</dbReference>
<dbReference type="PANTHER" id="PTHR35768:SF1">
    <property type="entry name" value="PROTEIN MULTIPOLAR SPINDLE 1"/>
    <property type="match status" value="1"/>
</dbReference>
<dbReference type="Proteomes" id="UP000663760">
    <property type="component" value="Chromosome 14"/>
</dbReference>
<dbReference type="GO" id="GO:0042138">
    <property type="term" value="P:meiotic DNA double-strand break formation"/>
    <property type="evidence" value="ECO:0007669"/>
    <property type="project" value="InterPro"/>
</dbReference>
<dbReference type="AlphaFoldDB" id="A0A7I8LEL5"/>
<accession>A0A7I8LEL5</accession>
<protein>
    <submittedName>
        <fullName evidence="2">Uncharacterized protein</fullName>
    </submittedName>
</protein>
<sequence length="267" mass="30128">MGSVSGSKPIAEPDALKIAIAVAFALFRSKRLGQQSAPPSSSLSDSDVHRWKRKAKERKRELISLKEELKQLEEGREPQSDAVPQIVSCRCHFFDGCGLSGARNLSSGVEGIGDGDAGCNDWIDDVLRRRFLRQDLDDNNEMEWLCTSVDFLLELCGSDFSENGNCNFASLSHQAMDSILDPFDNAFPDMHDRMFMMMQLTEFIISDNLHIWTKNGDLDSKLFEEWLRSILQARKALGALENRNGLYLIYLERIIGATAKQLHRKIN</sequence>